<comment type="subunit">
    <text evidence="11">Homodimer.</text>
</comment>
<dbReference type="OrthoDB" id="164951at2"/>
<organism evidence="13 14">
    <name type="scientific">Ornatilinea apprima</name>
    <dbReference type="NCBI Taxonomy" id="1134406"/>
    <lineage>
        <taxon>Bacteria</taxon>
        <taxon>Bacillati</taxon>
        <taxon>Chloroflexota</taxon>
        <taxon>Anaerolineae</taxon>
        <taxon>Anaerolineales</taxon>
        <taxon>Anaerolineaceae</taxon>
        <taxon>Ornatilinea</taxon>
    </lineage>
</organism>
<evidence type="ECO:0000256" key="9">
    <source>
        <dbReference type="ARBA" id="ARBA00048781"/>
    </source>
</evidence>
<comment type="catalytic activity">
    <reaction evidence="8 11">
        <text>ITP + H2O = IDP + phosphate + H(+)</text>
        <dbReference type="Rhea" id="RHEA:28330"/>
        <dbReference type="ChEBI" id="CHEBI:15377"/>
        <dbReference type="ChEBI" id="CHEBI:15378"/>
        <dbReference type="ChEBI" id="CHEBI:43474"/>
        <dbReference type="ChEBI" id="CHEBI:58280"/>
        <dbReference type="ChEBI" id="CHEBI:61402"/>
        <dbReference type="EC" id="3.6.1.73"/>
    </reaction>
</comment>
<feature type="domain" description="Non-canonical purine NTP phosphatase/PRRC1" evidence="12">
    <location>
        <begin position="7"/>
        <end position="169"/>
    </location>
</feature>
<dbReference type="InterPro" id="IPR050299">
    <property type="entry name" value="YjjX_NTPase"/>
</dbReference>
<name>A0A0P6X5E3_9CHLR</name>
<dbReference type="HAMAP" id="MF_00648">
    <property type="entry name" value="Non_canon_purine_NTPase_YjjX"/>
    <property type="match status" value="1"/>
</dbReference>
<dbReference type="PANTHER" id="PTHR34699">
    <property type="match status" value="1"/>
</dbReference>
<reference evidence="13 14" key="1">
    <citation type="submission" date="2015-07" db="EMBL/GenBank/DDBJ databases">
        <title>Genome sequence of Ornatilinea apprima DSM 23815.</title>
        <authorList>
            <person name="Hemp J."/>
            <person name="Ward L.M."/>
            <person name="Pace L.A."/>
            <person name="Fischer W.W."/>
        </authorList>
    </citation>
    <scope>NUCLEOTIDE SEQUENCE [LARGE SCALE GENOMIC DNA]</scope>
    <source>
        <strain evidence="13 14">P3M-1</strain>
    </source>
</reference>
<dbReference type="InterPro" id="IPR002786">
    <property type="entry name" value="Non_canon_purine_NTPase"/>
</dbReference>
<dbReference type="EMBL" id="LGCL01000019">
    <property type="protein sequence ID" value="KPL78271.1"/>
    <property type="molecule type" value="Genomic_DNA"/>
</dbReference>
<evidence type="ECO:0000256" key="10">
    <source>
        <dbReference type="ARBA" id="ARBA00060855"/>
    </source>
</evidence>
<dbReference type="InterPro" id="IPR029001">
    <property type="entry name" value="ITPase-like_fam"/>
</dbReference>
<evidence type="ECO:0000256" key="6">
    <source>
        <dbReference type="ARBA" id="ARBA00023080"/>
    </source>
</evidence>
<dbReference type="EC" id="3.6.1.73" evidence="11"/>
<dbReference type="STRING" id="1134406.ADN00_07335"/>
<evidence type="ECO:0000256" key="8">
    <source>
        <dbReference type="ARBA" id="ARBA00048174"/>
    </source>
</evidence>
<evidence type="ECO:0000256" key="3">
    <source>
        <dbReference type="ARBA" id="ARBA00022741"/>
    </source>
</evidence>
<evidence type="ECO:0000256" key="1">
    <source>
        <dbReference type="ARBA" id="ARBA00001936"/>
    </source>
</evidence>
<dbReference type="GO" id="GO:0009117">
    <property type="term" value="P:nucleotide metabolic process"/>
    <property type="evidence" value="ECO:0007669"/>
    <property type="project" value="UniProtKB-KW"/>
</dbReference>
<dbReference type="GO" id="GO:0006772">
    <property type="term" value="P:thiamine metabolic process"/>
    <property type="evidence" value="ECO:0007669"/>
    <property type="project" value="TreeGrafter"/>
</dbReference>
<accession>A0A0P6X5E3</accession>
<protein>
    <recommendedName>
        <fullName evidence="11">Probable inosine/xanthosine triphosphatase</fullName>
        <shortName evidence="11">ITPase/XTPase</shortName>
        <ecNumber evidence="11">3.6.1.73</ecNumber>
    </recommendedName>
    <alternativeName>
        <fullName evidence="11">Non-canonical purine NTP phosphatase</fullName>
    </alternativeName>
    <alternativeName>
        <fullName evidence="11">Non-standard purine NTP phosphatase</fullName>
    </alternativeName>
    <alternativeName>
        <fullName evidence="11">Nucleoside-triphosphate phosphatase</fullName>
        <shortName evidence="11">NTPase</shortName>
    </alternativeName>
</protein>
<comment type="function">
    <text evidence="11">Phosphatase that hydrolyzes non-canonical purine nucleotides such as XTP and ITP to their respective diphosphate derivatives. Probably excludes non-canonical purines from DNA/RNA precursor pool, thus preventing their incorporation into DNA/RNA and avoiding chromosomal lesions.</text>
</comment>
<sequence>MKKIVMASANPVKAKAVLQGFQRMFTEETFEIQTLEVPSGVSDQPMTDEETLQGALNRSQRARELISNADYWVGIEGGVYEHENDLHAFAWVVVRSPDGIGKSRSGSFELPSVIRDLVHSGVELGKADDMVFQRYNSKQSNGAIGILTQDVIDRTALYEHAVILALVPFRNRELFGK</sequence>
<comment type="cofactor">
    <cofactor evidence="11">
        <name>Mg(2+)</name>
        <dbReference type="ChEBI" id="CHEBI:18420"/>
    </cofactor>
    <cofactor evidence="11">
        <name>Mn(2+)</name>
        <dbReference type="ChEBI" id="CHEBI:29035"/>
    </cofactor>
    <text evidence="11">Binds 1 divalent metal cation per subunit; can use either Mg(2+) or Mn(2+).</text>
</comment>
<keyword evidence="7 11" id="KW-0464">Manganese</keyword>
<dbReference type="AlphaFoldDB" id="A0A0P6X5E3"/>
<gene>
    <name evidence="13" type="ORF">ADN00_07335</name>
</gene>
<comment type="catalytic activity">
    <reaction evidence="9 11">
        <text>XTP + H2O = XDP + phosphate + H(+)</text>
        <dbReference type="Rhea" id="RHEA:28406"/>
        <dbReference type="ChEBI" id="CHEBI:15377"/>
        <dbReference type="ChEBI" id="CHEBI:15378"/>
        <dbReference type="ChEBI" id="CHEBI:43474"/>
        <dbReference type="ChEBI" id="CHEBI:59884"/>
        <dbReference type="ChEBI" id="CHEBI:61314"/>
        <dbReference type="EC" id="3.6.1.73"/>
    </reaction>
</comment>
<keyword evidence="2 11" id="KW-0479">Metal-binding</keyword>
<keyword evidence="6 11" id="KW-0546">Nucleotide metabolism</keyword>
<dbReference type="NCBIfam" id="TIGR00258">
    <property type="entry name" value="inosine/xanthosine triphosphatase"/>
    <property type="match status" value="1"/>
</dbReference>
<dbReference type="Pfam" id="PF01931">
    <property type="entry name" value="NTPase_I-T"/>
    <property type="match status" value="1"/>
</dbReference>
<keyword evidence="3 11" id="KW-0547">Nucleotide-binding</keyword>
<dbReference type="Proteomes" id="UP000050417">
    <property type="component" value="Unassembled WGS sequence"/>
</dbReference>
<dbReference type="PANTHER" id="PTHR34699:SF2">
    <property type="entry name" value="NON-CANONICAL PURINE NTP PHOSPHATASE_PRRC1 DOMAIN-CONTAINING PROTEIN"/>
    <property type="match status" value="1"/>
</dbReference>
<comment type="caution">
    <text evidence="13">The sequence shown here is derived from an EMBL/GenBank/DDBJ whole genome shotgun (WGS) entry which is preliminary data.</text>
</comment>
<dbReference type="GO" id="GO:0103023">
    <property type="term" value="F:ITPase activity"/>
    <property type="evidence" value="ECO:0007669"/>
    <property type="project" value="UniProtKB-EC"/>
</dbReference>
<dbReference type="InterPro" id="IPR026533">
    <property type="entry name" value="NTPase/PRRC1"/>
</dbReference>
<evidence type="ECO:0000313" key="13">
    <source>
        <dbReference type="EMBL" id="KPL78271.1"/>
    </source>
</evidence>
<comment type="similarity">
    <text evidence="10 11">Belongs to the YjjX NTPase family.</text>
</comment>
<evidence type="ECO:0000256" key="5">
    <source>
        <dbReference type="ARBA" id="ARBA00022842"/>
    </source>
</evidence>
<dbReference type="RefSeq" id="WP_075062330.1">
    <property type="nucleotide sequence ID" value="NZ_LGCL01000019.1"/>
</dbReference>
<evidence type="ECO:0000256" key="11">
    <source>
        <dbReference type="HAMAP-Rule" id="MF_00648"/>
    </source>
</evidence>
<proteinExistence type="inferred from homology"/>
<keyword evidence="14" id="KW-1185">Reference proteome</keyword>
<evidence type="ECO:0000313" key="14">
    <source>
        <dbReference type="Proteomes" id="UP000050417"/>
    </source>
</evidence>
<dbReference type="NCBIfam" id="NF003459">
    <property type="entry name" value="PRK05074.1"/>
    <property type="match status" value="1"/>
</dbReference>
<evidence type="ECO:0000256" key="4">
    <source>
        <dbReference type="ARBA" id="ARBA00022801"/>
    </source>
</evidence>
<evidence type="ECO:0000256" key="7">
    <source>
        <dbReference type="ARBA" id="ARBA00023211"/>
    </source>
</evidence>
<dbReference type="SUPFAM" id="SSF52972">
    <property type="entry name" value="ITPase-like"/>
    <property type="match status" value="1"/>
</dbReference>
<keyword evidence="5 11" id="KW-0460">Magnesium</keyword>
<keyword evidence="4 11" id="KW-0378">Hydrolase</keyword>
<evidence type="ECO:0000259" key="12">
    <source>
        <dbReference type="Pfam" id="PF01931"/>
    </source>
</evidence>
<comment type="cofactor">
    <cofactor evidence="1">
        <name>Mn(2+)</name>
        <dbReference type="ChEBI" id="CHEBI:29035"/>
    </cofactor>
</comment>
<evidence type="ECO:0000256" key="2">
    <source>
        <dbReference type="ARBA" id="ARBA00022723"/>
    </source>
</evidence>
<dbReference type="GO" id="GO:0000166">
    <property type="term" value="F:nucleotide binding"/>
    <property type="evidence" value="ECO:0007669"/>
    <property type="project" value="UniProtKB-KW"/>
</dbReference>
<dbReference type="GO" id="GO:0046872">
    <property type="term" value="F:metal ion binding"/>
    <property type="evidence" value="ECO:0007669"/>
    <property type="project" value="UniProtKB-KW"/>
</dbReference>
<dbReference type="Gene3D" id="3.90.950.10">
    <property type="match status" value="1"/>
</dbReference>
<dbReference type="FunFam" id="3.90.950.10:FF:000002">
    <property type="entry name" value="Inosine/xanthosine triphosphatase"/>
    <property type="match status" value="1"/>
</dbReference>
<comment type="caution">
    <text evidence="11">Lacks conserved residue(s) required for the propagation of feature annotation.</text>
</comment>